<comment type="caution">
    <text evidence="7">The sequence shown here is derived from an EMBL/GenBank/DDBJ whole genome shotgun (WGS) entry which is preliminary data.</text>
</comment>
<protein>
    <recommendedName>
        <fullName evidence="6">Inositolphosphotransferase Aur1/Ipt1 domain-containing protein</fullName>
    </recommendedName>
</protein>
<gene>
    <name evidence="7" type="ORF">N7494_001043</name>
</gene>
<dbReference type="InterPro" id="IPR052185">
    <property type="entry name" value="IPC_Synthase-Related"/>
</dbReference>
<dbReference type="AlphaFoldDB" id="A0AAD6D828"/>
<sequence length="393" mass="44984">MATFANLAGRASPDLGKPQMASHTWLEPIVVVSIMVGSLIVNRRRNSNRNSLELPRFEHAHRIRGSYAILEDNDTHITNELHSETENVYGITIKIGDSSRWSHHIHSRILHKFPFLVEMFYWIMNYLFYSVTKSTAQWLSPAQIGVVQVARDHAINILDLEQQSARWIFPIKEVDFQSFFIQNHPAILTVFNRIYSLVHIPGTVLFLSWYYYAAKDHASFAVARRTMTLGNFVAFLVFCVYPCMPPRLLPKSYGFYDTVRQGNAESVWVGGESVNQFAAMPSLHFTYAFVIGCTFLYHSGVMQRLFGKSTKKSCLTQISFLVLSILYPILVLSVIVATANHYWLDAVVAIFSVTLCFRFNRVLLLFLPVEYAICWILRLTKPVPTTGERADKR</sequence>
<feature type="transmembrane region" description="Helical" evidence="5">
    <location>
        <begin position="194"/>
        <end position="214"/>
    </location>
</feature>
<dbReference type="PANTHER" id="PTHR31310">
    <property type="match status" value="1"/>
</dbReference>
<evidence type="ECO:0000256" key="5">
    <source>
        <dbReference type="SAM" id="Phobius"/>
    </source>
</evidence>
<keyword evidence="4 5" id="KW-0472">Membrane</keyword>
<dbReference type="InterPro" id="IPR026841">
    <property type="entry name" value="Aur1/Ipt1"/>
</dbReference>
<dbReference type="Proteomes" id="UP001220324">
    <property type="component" value="Unassembled WGS sequence"/>
</dbReference>
<comment type="subcellular location">
    <subcellularLocation>
        <location evidence="1">Membrane</location>
        <topology evidence="1">Multi-pass membrane protein</topology>
    </subcellularLocation>
</comment>
<feature type="transmembrane region" description="Helical" evidence="5">
    <location>
        <begin position="226"/>
        <end position="244"/>
    </location>
</feature>
<organism evidence="7 8">
    <name type="scientific">Penicillium frequentans</name>
    <dbReference type="NCBI Taxonomy" id="3151616"/>
    <lineage>
        <taxon>Eukaryota</taxon>
        <taxon>Fungi</taxon>
        <taxon>Dikarya</taxon>
        <taxon>Ascomycota</taxon>
        <taxon>Pezizomycotina</taxon>
        <taxon>Eurotiomycetes</taxon>
        <taxon>Eurotiomycetidae</taxon>
        <taxon>Eurotiales</taxon>
        <taxon>Aspergillaceae</taxon>
        <taxon>Penicillium</taxon>
    </lineage>
</organism>
<evidence type="ECO:0000256" key="3">
    <source>
        <dbReference type="ARBA" id="ARBA00022989"/>
    </source>
</evidence>
<evidence type="ECO:0000313" key="7">
    <source>
        <dbReference type="EMBL" id="KAJ5557128.1"/>
    </source>
</evidence>
<feature type="transmembrane region" description="Helical" evidence="5">
    <location>
        <begin position="20"/>
        <end position="41"/>
    </location>
</feature>
<feature type="transmembrane region" description="Helical" evidence="5">
    <location>
        <begin position="277"/>
        <end position="297"/>
    </location>
</feature>
<dbReference type="Pfam" id="PF14378">
    <property type="entry name" value="PAP2_3"/>
    <property type="match status" value="1"/>
</dbReference>
<dbReference type="EMBL" id="JAQIZZ010000001">
    <property type="protein sequence ID" value="KAJ5557128.1"/>
    <property type="molecule type" value="Genomic_DNA"/>
</dbReference>
<feature type="transmembrane region" description="Helical" evidence="5">
    <location>
        <begin position="318"/>
        <end position="336"/>
    </location>
</feature>
<evidence type="ECO:0000313" key="8">
    <source>
        <dbReference type="Proteomes" id="UP001220324"/>
    </source>
</evidence>
<reference evidence="7 8" key="1">
    <citation type="journal article" date="2023" name="IMA Fungus">
        <title>Comparative genomic study of the Penicillium genus elucidates a diverse pangenome and 15 lateral gene transfer events.</title>
        <authorList>
            <person name="Petersen C."/>
            <person name="Sorensen T."/>
            <person name="Nielsen M.R."/>
            <person name="Sondergaard T.E."/>
            <person name="Sorensen J.L."/>
            <person name="Fitzpatrick D.A."/>
            <person name="Frisvad J.C."/>
            <person name="Nielsen K.L."/>
        </authorList>
    </citation>
    <scope>NUCLEOTIDE SEQUENCE [LARGE SCALE GENOMIC DNA]</scope>
    <source>
        <strain evidence="7 8">IBT 35679</strain>
    </source>
</reference>
<dbReference type="GO" id="GO:0016020">
    <property type="term" value="C:membrane"/>
    <property type="evidence" value="ECO:0007669"/>
    <property type="project" value="UniProtKB-SubCell"/>
</dbReference>
<evidence type="ECO:0000256" key="2">
    <source>
        <dbReference type="ARBA" id="ARBA00022692"/>
    </source>
</evidence>
<dbReference type="CDD" id="cd03386">
    <property type="entry name" value="PAP2_Aur1_like"/>
    <property type="match status" value="1"/>
</dbReference>
<keyword evidence="2 5" id="KW-0812">Transmembrane</keyword>
<evidence type="ECO:0000256" key="1">
    <source>
        <dbReference type="ARBA" id="ARBA00004141"/>
    </source>
</evidence>
<evidence type="ECO:0000256" key="4">
    <source>
        <dbReference type="ARBA" id="ARBA00023136"/>
    </source>
</evidence>
<dbReference type="PANTHER" id="PTHR31310:SF10">
    <property type="entry name" value="INOSITOLPHOSPHOTRANSFERASE AUR1_IPT1 DOMAIN-CONTAINING PROTEIN"/>
    <property type="match status" value="1"/>
</dbReference>
<keyword evidence="3 5" id="KW-1133">Transmembrane helix</keyword>
<feature type="transmembrane region" description="Helical" evidence="5">
    <location>
        <begin position="109"/>
        <end position="129"/>
    </location>
</feature>
<accession>A0AAD6D828</accession>
<keyword evidence="8" id="KW-1185">Reference proteome</keyword>
<feature type="domain" description="Inositolphosphotransferase Aur1/Ipt1" evidence="6">
    <location>
        <begin position="180"/>
        <end position="356"/>
    </location>
</feature>
<name>A0AAD6D828_9EURO</name>
<proteinExistence type="predicted"/>
<evidence type="ECO:0000259" key="6">
    <source>
        <dbReference type="Pfam" id="PF14378"/>
    </source>
</evidence>